<dbReference type="GO" id="GO:0000976">
    <property type="term" value="F:transcription cis-regulatory region binding"/>
    <property type="evidence" value="ECO:0007669"/>
    <property type="project" value="TreeGrafter"/>
</dbReference>
<dbReference type="InterPro" id="IPR007219">
    <property type="entry name" value="XnlR_reg_dom"/>
</dbReference>
<dbReference type="InterPro" id="IPR001138">
    <property type="entry name" value="Zn2Cys6_DnaBD"/>
</dbReference>
<dbReference type="RefSeq" id="XP_046066320.1">
    <property type="nucleotide sequence ID" value="XM_046218750.1"/>
</dbReference>
<evidence type="ECO:0000256" key="5">
    <source>
        <dbReference type="ARBA" id="ARBA00023125"/>
    </source>
</evidence>
<keyword evidence="7" id="KW-0539">Nucleus</keyword>
<dbReference type="GO" id="GO:0005634">
    <property type="term" value="C:nucleus"/>
    <property type="evidence" value="ECO:0007669"/>
    <property type="project" value="UniProtKB-SubCell"/>
</dbReference>
<name>A0AAD4KGS4_9EURO</name>
<comment type="subcellular location">
    <subcellularLocation>
        <location evidence="1">Nucleus</location>
    </subcellularLocation>
</comment>
<evidence type="ECO:0000256" key="2">
    <source>
        <dbReference type="ARBA" id="ARBA00022723"/>
    </source>
</evidence>
<dbReference type="InterPro" id="IPR036864">
    <property type="entry name" value="Zn2-C6_fun-type_DNA-bd_sf"/>
</dbReference>
<accession>A0AAD4KGS4</accession>
<dbReference type="Gene3D" id="4.10.240.10">
    <property type="entry name" value="Zn(2)-C6 fungal-type DNA-binding domain"/>
    <property type="match status" value="1"/>
</dbReference>
<evidence type="ECO:0000256" key="1">
    <source>
        <dbReference type="ARBA" id="ARBA00004123"/>
    </source>
</evidence>
<dbReference type="AlphaFoldDB" id="A0AAD4KGS4"/>
<feature type="compositionally biased region" description="Polar residues" evidence="8">
    <location>
        <begin position="753"/>
        <end position="762"/>
    </location>
</feature>
<proteinExistence type="predicted"/>
<evidence type="ECO:0000256" key="4">
    <source>
        <dbReference type="ARBA" id="ARBA00023015"/>
    </source>
</evidence>
<dbReference type="GeneID" id="70249037"/>
<evidence type="ECO:0000256" key="3">
    <source>
        <dbReference type="ARBA" id="ARBA00022833"/>
    </source>
</evidence>
<feature type="region of interest" description="Disordered" evidence="8">
    <location>
        <begin position="1"/>
        <end position="68"/>
    </location>
</feature>
<dbReference type="FunFam" id="4.10.240.10:FF:000003">
    <property type="entry name" value="C6 transcription factor (Leu3)"/>
    <property type="match status" value="1"/>
</dbReference>
<dbReference type="CDD" id="cd00067">
    <property type="entry name" value="GAL4"/>
    <property type="match status" value="1"/>
</dbReference>
<feature type="compositionally biased region" description="Basic and acidic residues" evidence="8">
    <location>
        <begin position="1"/>
        <end position="25"/>
    </location>
</feature>
<dbReference type="CDD" id="cd12148">
    <property type="entry name" value="fungal_TF_MHR"/>
    <property type="match status" value="1"/>
</dbReference>
<dbReference type="GO" id="GO:0008270">
    <property type="term" value="F:zinc ion binding"/>
    <property type="evidence" value="ECO:0007669"/>
    <property type="project" value="InterPro"/>
</dbReference>
<evidence type="ECO:0000256" key="6">
    <source>
        <dbReference type="ARBA" id="ARBA00023163"/>
    </source>
</evidence>
<keyword evidence="2" id="KW-0479">Metal-binding</keyword>
<comment type="caution">
    <text evidence="10">The sequence shown here is derived from an EMBL/GenBank/DDBJ whole genome shotgun (WGS) entry which is preliminary data.</text>
</comment>
<dbReference type="GO" id="GO:0001216">
    <property type="term" value="F:DNA-binding transcription activator activity"/>
    <property type="evidence" value="ECO:0007669"/>
    <property type="project" value="UniProtKB-ARBA"/>
</dbReference>
<evidence type="ECO:0000256" key="8">
    <source>
        <dbReference type="SAM" id="MobiDB-lite"/>
    </source>
</evidence>
<dbReference type="Proteomes" id="UP001201262">
    <property type="component" value="Unassembled WGS sequence"/>
</dbReference>
<dbReference type="SUPFAM" id="SSF57701">
    <property type="entry name" value="Zn2/Cys6 DNA-binding domain"/>
    <property type="match status" value="1"/>
</dbReference>
<dbReference type="PANTHER" id="PTHR31845:SF39">
    <property type="entry name" value="TRANSCRIPTION FACTOR PBCR-RELATED"/>
    <property type="match status" value="1"/>
</dbReference>
<dbReference type="Pfam" id="PF00172">
    <property type="entry name" value="Zn_clus"/>
    <property type="match status" value="1"/>
</dbReference>
<dbReference type="PANTHER" id="PTHR31845">
    <property type="entry name" value="FINGER DOMAIN PROTEIN, PUTATIVE-RELATED"/>
    <property type="match status" value="1"/>
</dbReference>
<evidence type="ECO:0000313" key="10">
    <source>
        <dbReference type="EMBL" id="KAH8690037.1"/>
    </source>
</evidence>
<dbReference type="Pfam" id="PF04082">
    <property type="entry name" value="Fungal_trans"/>
    <property type="match status" value="1"/>
</dbReference>
<evidence type="ECO:0000256" key="7">
    <source>
        <dbReference type="ARBA" id="ARBA00023242"/>
    </source>
</evidence>
<evidence type="ECO:0000259" key="9">
    <source>
        <dbReference type="PROSITE" id="PS50048"/>
    </source>
</evidence>
<sequence length="858" mass="94471">MDIDPRLRPTNERRKDDDYIKRSDGRTSGNGPNDTSDYNVSPESSNDQLHDSTPSSHDNNPQTAGEFGNYLNEMSIGFTGAVHDNDQLGDLKRPRACEACRQLKVRCEFDSDHPSASCKRCAKAKRQCVITAPSRKRQKKTDSRVTELEKKIDALTASLQASKRAASAFPDDASQEEAGPPPRRWLGGGPPPAPRSGSGASPTLRVKRTASGDSKPHRKAPYQAGLFAPFAREDSSAREENNEAFWHQAQPSGAVQFSDNANEFADLIDRGVIDVETASKAFDRYVNEIAPTLPIVVFPPGTSMASVRREKPTLFLVILSISISPFRPELQMPLTNDVHRIFADKVVVKGEKSLELVQAIVMSCTWYNPPDHFEELKFFPFIYMAVVMALDIGMGRVTRRKGNKQLGMLREIMGPKNRSSMDPDAVETRRAWLGAYFLAVNASMALRRPLLCRWHPYMDECIEILQTSRDALPSDQVLIHWTKLSHIAEEIGFQFSMDDPSSSASLMDAKVQFALKGFENQLDQWRREIAPENYTLLLKHAECVVNIYMHEISMHVDHNIDDFKPPFIGGLKGEGKIANVTAAQIDALTACLTSIHRSMDTIASFDYDTIVCLPTVYFARTAYGFVALLKMYSAISQDNGLGLVFSSQDLKAEQYLDKVIAHLKISGSKPGGRTAGKFCMILNLLKNWFVNRKLEQAKSKPGENAQGDRTTLRPPSSEAGVGSSHSPKDTSQHSTPVGMGAATSTPAVLPVSTGATPASTSSHQWTAYGVPVTTDPPSTAFIPQGFDMNNQQPGFDAANPMMTNMMAANASQVEFAGFVPELGLQMPFDPEGLFSIGTMLHDGFFDLPIDDNSNFFPG</sequence>
<dbReference type="PROSITE" id="PS50048">
    <property type="entry name" value="ZN2_CY6_FUNGAL_2"/>
    <property type="match status" value="1"/>
</dbReference>
<feature type="compositionally biased region" description="Pro residues" evidence="8">
    <location>
        <begin position="179"/>
        <end position="194"/>
    </location>
</feature>
<feature type="region of interest" description="Disordered" evidence="8">
    <location>
        <begin position="163"/>
        <end position="226"/>
    </location>
</feature>
<feature type="compositionally biased region" description="Polar residues" evidence="8">
    <location>
        <begin position="26"/>
        <end position="63"/>
    </location>
</feature>
<keyword evidence="3" id="KW-0862">Zinc</keyword>
<dbReference type="InterPro" id="IPR051089">
    <property type="entry name" value="prtT"/>
</dbReference>
<dbReference type="GO" id="GO:0006351">
    <property type="term" value="P:DNA-templated transcription"/>
    <property type="evidence" value="ECO:0007669"/>
    <property type="project" value="InterPro"/>
</dbReference>
<organism evidence="10 11">
    <name type="scientific">Talaromyces proteolyticus</name>
    <dbReference type="NCBI Taxonomy" id="1131652"/>
    <lineage>
        <taxon>Eukaryota</taxon>
        <taxon>Fungi</taxon>
        <taxon>Dikarya</taxon>
        <taxon>Ascomycota</taxon>
        <taxon>Pezizomycotina</taxon>
        <taxon>Eurotiomycetes</taxon>
        <taxon>Eurotiomycetidae</taxon>
        <taxon>Eurotiales</taxon>
        <taxon>Trichocomaceae</taxon>
        <taxon>Talaromyces</taxon>
        <taxon>Talaromyces sect. Bacilispori</taxon>
    </lineage>
</organism>
<protein>
    <recommendedName>
        <fullName evidence="9">Zn(2)-C6 fungal-type domain-containing protein</fullName>
    </recommendedName>
</protein>
<keyword evidence="11" id="KW-1185">Reference proteome</keyword>
<feature type="region of interest" description="Disordered" evidence="8">
    <location>
        <begin position="696"/>
        <end position="762"/>
    </location>
</feature>
<dbReference type="EMBL" id="JAJTJA010000014">
    <property type="protein sequence ID" value="KAH8690037.1"/>
    <property type="molecule type" value="Genomic_DNA"/>
</dbReference>
<dbReference type="PROSITE" id="PS00463">
    <property type="entry name" value="ZN2_CY6_FUNGAL_1"/>
    <property type="match status" value="1"/>
</dbReference>
<feature type="domain" description="Zn(2)-C6 fungal-type" evidence="9">
    <location>
        <begin position="96"/>
        <end position="130"/>
    </location>
</feature>
<evidence type="ECO:0000313" key="11">
    <source>
        <dbReference type="Proteomes" id="UP001201262"/>
    </source>
</evidence>
<reference evidence="10" key="1">
    <citation type="submission" date="2021-12" db="EMBL/GenBank/DDBJ databases">
        <title>Convergent genome expansion in fungi linked to evolution of root-endophyte symbiosis.</title>
        <authorList>
            <consortium name="DOE Joint Genome Institute"/>
            <person name="Ke Y.-H."/>
            <person name="Bonito G."/>
            <person name="Liao H.-L."/>
            <person name="Looney B."/>
            <person name="Rojas-Flechas A."/>
            <person name="Nash J."/>
            <person name="Hameed K."/>
            <person name="Schadt C."/>
            <person name="Martin F."/>
            <person name="Crous P.W."/>
            <person name="Miettinen O."/>
            <person name="Magnuson J.K."/>
            <person name="Labbe J."/>
            <person name="Jacobson D."/>
            <person name="Doktycz M.J."/>
            <person name="Veneault-Fourrey C."/>
            <person name="Kuo A."/>
            <person name="Mondo S."/>
            <person name="Calhoun S."/>
            <person name="Riley R."/>
            <person name="Ohm R."/>
            <person name="LaButti K."/>
            <person name="Andreopoulos B."/>
            <person name="Pangilinan J."/>
            <person name="Nolan M."/>
            <person name="Tritt A."/>
            <person name="Clum A."/>
            <person name="Lipzen A."/>
            <person name="Daum C."/>
            <person name="Barry K."/>
            <person name="Grigoriev I.V."/>
            <person name="Vilgalys R."/>
        </authorList>
    </citation>
    <scope>NUCLEOTIDE SEQUENCE</scope>
    <source>
        <strain evidence="10">PMI_201</strain>
    </source>
</reference>
<gene>
    <name evidence="10" type="ORF">BGW36DRAFT_401484</name>
</gene>
<dbReference type="SMART" id="SM00066">
    <property type="entry name" value="GAL4"/>
    <property type="match status" value="1"/>
</dbReference>
<keyword evidence="5" id="KW-0238">DNA-binding</keyword>
<keyword evidence="4" id="KW-0805">Transcription regulation</keyword>
<keyword evidence="6" id="KW-0804">Transcription</keyword>
<dbReference type="GO" id="GO:0000981">
    <property type="term" value="F:DNA-binding transcription factor activity, RNA polymerase II-specific"/>
    <property type="evidence" value="ECO:0007669"/>
    <property type="project" value="InterPro"/>
</dbReference>